<evidence type="ECO:0000313" key="4">
    <source>
        <dbReference type="RefSeq" id="XP_022770499.1"/>
    </source>
</evidence>
<feature type="compositionally biased region" description="Low complexity" evidence="1">
    <location>
        <begin position="337"/>
        <end position="346"/>
    </location>
</feature>
<dbReference type="InterPro" id="IPR024593">
    <property type="entry name" value="DUF3444"/>
</dbReference>
<dbReference type="Gene3D" id="1.10.287.110">
    <property type="entry name" value="DnaJ domain"/>
    <property type="match status" value="1"/>
</dbReference>
<dbReference type="Pfam" id="PF23551">
    <property type="entry name" value="Zn_ribbon_20"/>
    <property type="match status" value="1"/>
</dbReference>
<dbReference type="SMART" id="SM00271">
    <property type="entry name" value="DnaJ"/>
    <property type="match status" value="1"/>
</dbReference>
<dbReference type="AlphaFoldDB" id="A0A6P6B053"/>
<dbReference type="PROSITE" id="PS50076">
    <property type="entry name" value="DNAJ_2"/>
    <property type="match status" value="1"/>
</dbReference>
<reference evidence="4 5" key="1">
    <citation type="submission" date="2025-04" db="UniProtKB">
        <authorList>
            <consortium name="RefSeq"/>
        </authorList>
    </citation>
    <scope>IDENTIFICATION</scope>
    <source>
        <tissue evidence="4 5">Fruit stalk</tissue>
    </source>
</reference>
<dbReference type="Pfam" id="PF11926">
    <property type="entry name" value="DUF3444"/>
    <property type="match status" value="1"/>
</dbReference>
<gene>
    <name evidence="4 5" type="primary">LOC111313895</name>
</gene>
<dbReference type="PROSITE" id="PS00636">
    <property type="entry name" value="DNAJ_1"/>
    <property type="match status" value="1"/>
</dbReference>
<evidence type="ECO:0000259" key="2">
    <source>
        <dbReference type="PROSITE" id="PS50076"/>
    </source>
</evidence>
<protein>
    <submittedName>
        <fullName evidence="4 5">Uncharacterized protein LOC111313895</fullName>
    </submittedName>
</protein>
<dbReference type="Proteomes" id="UP000515121">
    <property type="component" value="Unplaced"/>
</dbReference>
<dbReference type="OrthoDB" id="66964at2759"/>
<dbReference type="InterPro" id="IPR036869">
    <property type="entry name" value="J_dom_sf"/>
</dbReference>
<feature type="compositionally biased region" description="Low complexity" evidence="1">
    <location>
        <begin position="159"/>
        <end position="171"/>
    </location>
</feature>
<dbReference type="RefSeq" id="XP_022770508.1">
    <property type="nucleotide sequence ID" value="XM_022914773.1"/>
</dbReference>
<dbReference type="InterPro" id="IPR018253">
    <property type="entry name" value="DnaJ_domain_CS"/>
</dbReference>
<name>A0A6P6B053_DURZI</name>
<dbReference type="InterPro" id="IPR056988">
    <property type="entry name" value="Zn_ribbon_pln"/>
</dbReference>
<proteinExistence type="predicted"/>
<dbReference type="PANTHER" id="PTHR44137">
    <property type="entry name" value="BNAC03G44070D PROTEIN"/>
    <property type="match status" value="1"/>
</dbReference>
<dbReference type="GeneID" id="111313895"/>
<sequence length="810" mass="90946">MDCNKDEAIRAKELSEKKLSEMDVVGAKKFALKAQNLYPELDGLSQLLATLDVYISADKKINGEVDWYRVLGVQPYANEDTIRKHYRKLALILHPDKNKSVGADGAFKILSEAWNLLSDKARRIAYDQKRNLRGSYTNVLHGKSSSSATTSSNGFHNFSNKNISNINDQNNATYSKPAPPHSARNGTFWTTCNSCKMHFEYSRVYVNFNLPCINCRTRFLAVETPVPPINGSSKYSPLSDFVQQQKFRQVHNTGQGRFSGLGSSTKFSQKGAFPRSGSNINMAPPASFTAQAAGVTHSPGGTLKSGNKESQTGTMREESQRMKFHPSQKTDAGLVPGASGSFSSFAAKKHRPKKRHIDETEMGNHMAMGNEGVSLSSFQKSGLETRRMNIAGIIRTNGIKEPSQLGIRNILIEMAKKEIRMKINSWNPDSLFNASNKPKAFDEVIGEKDEENGKDALSMKPDAHKSMAFVDIKSSIHPKRSCTVDSDVDPAIKEPDPMSMSVPDPDFHDFDQDRTEKSFGENQVWAAYDDDDGMPRYYAMIHGVISLKPFKMRMSWLNSKSNVELAPLKWIGSGFYKTSGDFWVGKYVVNRSLNSFSHKVKWSKGRKGAIQIYPRKGDVWALYRNWSSDWNELTPDEMIHKYDMVEVLEDYNEQKGVSVAPLVKVPGFKTVFWKHSKPSKAWVIPREELFRFSHQVPSYLLTGQEGQNAPNGCLELDPAATPLELLQVLTEAQVKEMEVITERAKEETLLVDLKKANEKGLLEDGLEMKSLISVEGVGKTVTEEEIKVEEENKKSGMLVYGRRQRRKQES</sequence>
<evidence type="ECO:0000313" key="3">
    <source>
        <dbReference type="Proteomes" id="UP000515121"/>
    </source>
</evidence>
<dbReference type="CDD" id="cd06257">
    <property type="entry name" value="DnaJ"/>
    <property type="match status" value="1"/>
</dbReference>
<evidence type="ECO:0000256" key="1">
    <source>
        <dbReference type="SAM" id="MobiDB-lite"/>
    </source>
</evidence>
<dbReference type="KEGG" id="dzi:111313895"/>
<feature type="domain" description="J" evidence="2">
    <location>
        <begin position="66"/>
        <end position="130"/>
    </location>
</feature>
<evidence type="ECO:0000313" key="5">
    <source>
        <dbReference type="RefSeq" id="XP_022770508.1"/>
    </source>
</evidence>
<dbReference type="InterPro" id="IPR001623">
    <property type="entry name" value="DnaJ_domain"/>
</dbReference>
<organism evidence="3 5">
    <name type="scientific">Durio zibethinus</name>
    <name type="common">Durian</name>
    <dbReference type="NCBI Taxonomy" id="66656"/>
    <lineage>
        <taxon>Eukaryota</taxon>
        <taxon>Viridiplantae</taxon>
        <taxon>Streptophyta</taxon>
        <taxon>Embryophyta</taxon>
        <taxon>Tracheophyta</taxon>
        <taxon>Spermatophyta</taxon>
        <taxon>Magnoliopsida</taxon>
        <taxon>eudicotyledons</taxon>
        <taxon>Gunneridae</taxon>
        <taxon>Pentapetalae</taxon>
        <taxon>rosids</taxon>
        <taxon>malvids</taxon>
        <taxon>Malvales</taxon>
        <taxon>Malvaceae</taxon>
        <taxon>Helicteroideae</taxon>
        <taxon>Durio</taxon>
    </lineage>
</organism>
<feature type="compositionally biased region" description="Polar residues" evidence="1">
    <location>
        <begin position="304"/>
        <end position="314"/>
    </location>
</feature>
<feature type="region of interest" description="Disordered" evidence="1">
    <location>
        <begin position="292"/>
        <end position="355"/>
    </location>
</feature>
<dbReference type="PANTHER" id="PTHR44137:SF51">
    <property type="entry name" value="MOLECULAR CHAPERONE HSP40_DNAJ FAMILY PROTEIN"/>
    <property type="match status" value="1"/>
</dbReference>
<accession>A0A6P6B053</accession>
<dbReference type="SUPFAM" id="SSF46565">
    <property type="entry name" value="Chaperone J-domain"/>
    <property type="match status" value="1"/>
</dbReference>
<dbReference type="Pfam" id="PF00226">
    <property type="entry name" value="DnaJ"/>
    <property type="match status" value="1"/>
</dbReference>
<keyword evidence="3" id="KW-1185">Reference proteome</keyword>
<dbReference type="PRINTS" id="PR00625">
    <property type="entry name" value="JDOMAIN"/>
</dbReference>
<dbReference type="RefSeq" id="XP_022770499.1">
    <property type="nucleotide sequence ID" value="XM_022914764.1"/>
</dbReference>
<feature type="region of interest" description="Disordered" evidence="1">
    <location>
        <begin position="140"/>
        <end position="182"/>
    </location>
</feature>